<organism evidence="1">
    <name type="scientific">marine sediment metagenome</name>
    <dbReference type="NCBI Taxonomy" id="412755"/>
    <lineage>
        <taxon>unclassified sequences</taxon>
        <taxon>metagenomes</taxon>
        <taxon>ecological metagenomes</taxon>
    </lineage>
</organism>
<reference evidence="1" key="1">
    <citation type="journal article" date="2014" name="Front. Microbiol.">
        <title>High frequency of phylogenetically diverse reductive dehalogenase-homologous genes in deep subseafloor sedimentary metagenomes.</title>
        <authorList>
            <person name="Kawai M."/>
            <person name="Futagami T."/>
            <person name="Toyoda A."/>
            <person name="Takaki Y."/>
            <person name="Nishi S."/>
            <person name="Hori S."/>
            <person name="Arai W."/>
            <person name="Tsubouchi T."/>
            <person name="Morono Y."/>
            <person name="Uchiyama I."/>
            <person name="Ito T."/>
            <person name="Fujiyama A."/>
            <person name="Inagaki F."/>
            <person name="Takami H."/>
        </authorList>
    </citation>
    <scope>NUCLEOTIDE SEQUENCE</scope>
    <source>
        <strain evidence="1">Expedition CK06-06</strain>
    </source>
</reference>
<name>X1I638_9ZZZZ</name>
<gene>
    <name evidence="1" type="ORF">S03H2_32049</name>
</gene>
<protein>
    <submittedName>
        <fullName evidence="1">Uncharacterized protein</fullName>
    </submittedName>
</protein>
<dbReference type="EMBL" id="BARU01019463">
    <property type="protein sequence ID" value="GAH53003.1"/>
    <property type="molecule type" value="Genomic_DNA"/>
</dbReference>
<accession>X1I638</accession>
<dbReference type="AlphaFoldDB" id="X1I638"/>
<comment type="caution">
    <text evidence="1">The sequence shown here is derived from an EMBL/GenBank/DDBJ whole genome shotgun (WGS) entry which is preliminary data.</text>
</comment>
<sequence length="85" mass="9707">HLPVAQMTFFIQNNIWPFGTRIPGEVFGKTREEQVKKIADNMCSKLTKAGIDVSPRSDTLKNIAEEFLDRHTVSYEEGTEHLQSE</sequence>
<evidence type="ECO:0000313" key="1">
    <source>
        <dbReference type="EMBL" id="GAH53003.1"/>
    </source>
</evidence>
<feature type="non-terminal residue" evidence="1">
    <location>
        <position position="1"/>
    </location>
</feature>
<proteinExistence type="predicted"/>